<dbReference type="GO" id="GO:0016787">
    <property type="term" value="F:hydrolase activity"/>
    <property type="evidence" value="ECO:0007669"/>
    <property type="project" value="UniProtKB-KW"/>
</dbReference>
<keyword evidence="2" id="KW-0548">Nucleotidyltransferase</keyword>
<dbReference type="GO" id="GO:0015074">
    <property type="term" value="P:DNA integration"/>
    <property type="evidence" value="ECO:0007669"/>
    <property type="project" value="InterPro"/>
</dbReference>
<evidence type="ECO:0000256" key="1">
    <source>
        <dbReference type="ARBA" id="ARBA00022679"/>
    </source>
</evidence>
<dbReference type="PROSITE" id="PS50994">
    <property type="entry name" value="INTEGRASE"/>
    <property type="match status" value="1"/>
</dbReference>
<dbReference type="Gene3D" id="3.10.10.10">
    <property type="entry name" value="HIV Type 1 Reverse Transcriptase, subunit A, domain 1"/>
    <property type="match status" value="1"/>
</dbReference>
<dbReference type="InterPro" id="IPR043128">
    <property type="entry name" value="Rev_trsase/Diguanyl_cyclase"/>
</dbReference>
<dbReference type="InterPro" id="IPR041373">
    <property type="entry name" value="RT_RNaseH"/>
</dbReference>
<reference evidence="7" key="1">
    <citation type="submission" date="2020-04" db="EMBL/GenBank/DDBJ databases">
        <authorList>
            <person name="Alioto T."/>
            <person name="Alioto T."/>
            <person name="Gomez Garrido J."/>
        </authorList>
    </citation>
    <scope>NUCLEOTIDE SEQUENCE</scope>
    <source>
        <strain evidence="7">A484AB</strain>
    </source>
</reference>
<dbReference type="Pfam" id="PF17921">
    <property type="entry name" value="Integrase_H2C2"/>
    <property type="match status" value="1"/>
</dbReference>
<dbReference type="InterPro" id="IPR036397">
    <property type="entry name" value="RNaseH_sf"/>
</dbReference>
<dbReference type="Gene3D" id="3.30.70.270">
    <property type="match status" value="2"/>
</dbReference>
<dbReference type="InterPro" id="IPR000477">
    <property type="entry name" value="RT_dom"/>
</dbReference>
<proteinExistence type="predicted"/>
<dbReference type="InterPro" id="IPR043502">
    <property type="entry name" value="DNA/RNA_pol_sf"/>
</dbReference>
<dbReference type="InterPro" id="IPR012337">
    <property type="entry name" value="RNaseH-like_sf"/>
</dbReference>
<evidence type="ECO:0000313" key="7">
    <source>
        <dbReference type="EMBL" id="CAB3978686.1"/>
    </source>
</evidence>
<feature type="non-terminal residue" evidence="7">
    <location>
        <position position="879"/>
    </location>
</feature>
<dbReference type="InterPro" id="IPR001584">
    <property type="entry name" value="Integrase_cat-core"/>
</dbReference>
<dbReference type="Gene3D" id="3.30.420.10">
    <property type="entry name" value="Ribonuclease H-like superfamily/Ribonuclease H"/>
    <property type="match status" value="1"/>
</dbReference>
<dbReference type="Pfam" id="PF00078">
    <property type="entry name" value="RVT_1"/>
    <property type="match status" value="1"/>
</dbReference>
<dbReference type="GO" id="GO:0003964">
    <property type="term" value="F:RNA-directed DNA polymerase activity"/>
    <property type="evidence" value="ECO:0007669"/>
    <property type="project" value="UniProtKB-KW"/>
</dbReference>
<keyword evidence="6" id="KW-0695">RNA-directed DNA polymerase</keyword>
<keyword evidence="3" id="KW-0540">Nuclease</keyword>
<dbReference type="SUPFAM" id="SSF56672">
    <property type="entry name" value="DNA/RNA polymerases"/>
    <property type="match status" value="1"/>
</dbReference>
<keyword evidence="5" id="KW-0378">Hydrolase</keyword>
<dbReference type="InterPro" id="IPR050951">
    <property type="entry name" value="Retrovirus_Pol_polyprotein"/>
</dbReference>
<dbReference type="Pfam" id="PF17917">
    <property type="entry name" value="RT_RNaseH"/>
    <property type="match status" value="1"/>
</dbReference>
<dbReference type="PANTHER" id="PTHR37984:SF7">
    <property type="entry name" value="INTEGRASE CATALYTIC DOMAIN-CONTAINING PROTEIN"/>
    <property type="match status" value="1"/>
</dbReference>
<organism evidence="7 8">
    <name type="scientific">Paramuricea clavata</name>
    <name type="common">Red gorgonian</name>
    <name type="synonym">Violescent sea-whip</name>
    <dbReference type="NCBI Taxonomy" id="317549"/>
    <lineage>
        <taxon>Eukaryota</taxon>
        <taxon>Metazoa</taxon>
        <taxon>Cnidaria</taxon>
        <taxon>Anthozoa</taxon>
        <taxon>Octocorallia</taxon>
        <taxon>Malacalcyonacea</taxon>
        <taxon>Plexauridae</taxon>
        <taxon>Paramuricea</taxon>
    </lineage>
</organism>
<evidence type="ECO:0000256" key="5">
    <source>
        <dbReference type="ARBA" id="ARBA00022801"/>
    </source>
</evidence>
<dbReference type="OrthoDB" id="775972at2759"/>
<evidence type="ECO:0000256" key="4">
    <source>
        <dbReference type="ARBA" id="ARBA00022759"/>
    </source>
</evidence>
<accession>A0A6S7FS86</accession>
<protein>
    <submittedName>
        <fullName evidence="7">Transposon Ty3-I Gag-Pol poly, partial</fullName>
    </submittedName>
</protein>
<dbReference type="EMBL" id="CACRXK020000132">
    <property type="protein sequence ID" value="CAB3978686.1"/>
    <property type="molecule type" value="Genomic_DNA"/>
</dbReference>
<gene>
    <name evidence="7" type="ORF">PACLA_8A000604</name>
</gene>
<evidence type="ECO:0000313" key="8">
    <source>
        <dbReference type="Proteomes" id="UP001152795"/>
    </source>
</evidence>
<dbReference type="FunFam" id="3.30.70.270:FF:000020">
    <property type="entry name" value="Transposon Tf2-6 polyprotein-like Protein"/>
    <property type="match status" value="1"/>
</dbReference>
<dbReference type="CDD" id="cd01647">
    <property type="entry name" value="RT_LTR"/>
    <property type="match status" value="1"/>
</dbReference>
<dbReference type="CDD" id="cd09274">
    <property type="entry name" value="RNase_HI_RT_Ty3"/>
    <property type="match status" value="1"/>
</dbReference>
<dbReference type="SUPFAM" id="SSF53098">
    <property type="entry name" value="Ribonuclease H-like"/>
    <property type="match status" value="1"/>
</dbReference>
<sequence>MDSDHKRLVSISRKPLVQASPRFQRLLLRLQKYDVTINYLPGKYMYVADALSRAFLPDGPVPDEMNDDVTKMIHSLVENLPMTVEKLEELKSATVEDEILQQLTQFIKDGWPSSRVNSPSAVGHYWKFQDEIYEANGLLFFGQKLIIPEKMRPDLLRRIHESHLDKSSQAVITSPFQESQSSRKSVITAFAPSFSWLNLNESKRVHNPRLREKGSSSGTSLLDSSVCVTLERSESAIRDYIVNELLEEFSDVFKGQGCLSHEYHIQIKPGVKPVVHAARKTPVSLRDKVKRELERMEKLNIIRRVDEPSEWVNSMVVVPKPNGEVRICLDPRDLNFAVKRELYQMPTLDETTSQLAGAKYFTVLDATAGYWNVPLSKESSILTTFQTPFGRFCYLRMPFGIYSAQEVFQKRMDRVFGELPGVHVIVDDILVSESTREQHDGRLRATLTAARGNGLITKDGLKPHPSKVAAVRNMTSPQNKKELESQLGMVTYLAQYSPHLSEKTAILRELVKKDTHWNWCPDHEAAFTEMKNIITQVPGPVLKFYDTGKHVTVQALTRIQQAYAQIEKEALALVFGCEKFHHYLYGRDFDAETDHKPLEIIMRKPLQATPLRVQRMRIRLQRYNVTVKYKPGKDIPVADTLSRSGACEENPSEALDLESYVESIVKEMPVSDGKMEEIRDSTKRDEELQQLQLCVKHGWPESLKETPALAQYYWNTRNEITEIDGIMFKGAKIIIPKPMRQEMLMRIHTGHMGIQKSKERARDVLYWPGRVKEIEDHSSAVIQHTKSIFARHGIPEVVISDNGPQDSCQDYKDFASKLGFQHRTSSSVYPQSNGLAELTVQTVKNLLQKAKASGEDPYLSLLSYRRLRTDLPTTIVLLY</sequence>
<keyword evidence="4" id="KW-0255">Endonuclease</keyword>
<dbReference type="PANTHER" id="PTHR37984">
    <property type="entry name" value="PROTEIN CBG26694"/>
    <property type="match status" value="1"/>
</dbReference>
<dbReference type="Proteomes" id="UP001152795">
    <property type="component" value="Unassembled WGS sequence"/>
</dbReference>
<keyword evidence="8" id="KW-1185">Reference proteome</keyword>
<dbReference type="AlphaFoldDB" id="A0A6S7FS86"/>
<name>A0A6S7FS86_PARCT</name>
<dbReference type="GO" id="GO:0004519">
    <property type="term" value="F:endonuclease activity"/>
    <property type="evidence" value="ECO:0007669"/>
    <property type="project" value="UniProtKB-KW"/>
</dbReference>
<dbReference type="InterPro" id="IPR041588">
    <property type="entry name" value="Integrase_H2C2"/>
</dbReference>
<evidence type="ECO:0000256" key="3">
    <source>
        <dbReference type="ARBA" id="ARBA00022722"/>
    </source>
</evidence>
<comment type="caution">
    <text evidence="7">The sequence shown here is derived from an EMBL/GenBank/DDBJ whole genome shotgun (WGS) entry which is preliminary data.</text>
</comment>
<dbReference type="FunFam" id="3.10.10.10:FF:000003">
    <property type="entry name" value="Retrovirus-related Pol polyprotein from transposon 297-like Protein"/>
    <property type="match status" value="1"/>
</dbReference>
<dbReference type="GO" id="GO:0003676">
    <property type="term" value="F:nucleic acid binding"/>
    <property type="evidence" value="ECO:0007669"/>
    <property type="project" value="InterPro"/>
</dbReference>
<evidence type="ECO:0000256" key="2">
    <source>
        <dbReference type="ARBA" id="ARBA00022695"/>
    </source>
</evidence>
<keyword evidence="1" id="KW-0808">Transferase</keyword>
<evidence type="ECO:0000256" key="6">
    <source>
        <dbReference type="ARBA" id="ARBA00022918"/>
    </source>
</evidence>